<feature type="compositionally biased region" description="Basic residues" evidence="7">
    <location>
        <begin position="204"/>
        <end position="213"/>
    </location>
</feature>
<dbReference type="Proteomes" id="UP000694845">
    <property type="component" value="Unplaced"/>
</dbReference>
<dbReference type="InterPro" id="IPR034922">
    <property type="entry name" value="REX1-like_exo"/>
</dbReference>
<dbReference type="GO" id="GO:0004527">
    <property type="term" value="F:exonuclease activity"/>
    <property type="evidence" value="ECO:0007669"/>
    <property type="project" value="UniProtKB-KW"/>
</dbReference>
<dbReference type="InterPro" id="IPR036397">
    <property type="entry name" value="RNaseH_sf"/>
</dbReference>
<feature type="compositionally biased region" description="Polar residues" evidence="7">
    <location>
        <begin position="155"/>
        <end position="172"/>
    </location>
</feature>
<proteinExistence type="inferred from homology"/>
<comment type="similarity">
    <text evidence="2">Belongs to the REXO1/REXO3 family.</text>
</comment>
<dbReference type="InterPro" id="IPR013520">
    <property type="entry name" value="Ribonucl_H"/>
</dbReference>
<keyword evidence="6" id="KW-0539">Nucleus</keyword>
<accession>A0A8B7XWV2</accession>
<dbReference type="OrthoDB" id="3996471at2759"/>
<reference evidence="10" key="1">
    <citation type="submission" date="2025-08" db="UniProtKB">
        <authorList>
            <consortium name="RefSeq"/>
        </authorList>
    </citation>
    <scope>IDENTIFICATION</scope>
</reference>
<sequence length="984" mass="113262">MGKRKRDIADENDAIRVQKIDEEAIIQHKERTDSPQQTAESPRKKKKSHKKHVEMEVNGQTPEDQVIAEDTPNTKKKKRKHRDKTPDLESSRGILDQPTVPTENHKMKRKKHKHKRKDIARSESISQYDDCPLELEDHHKEKKKKHKHKKKPSENIPSKTQSVDSEGENLTEQKSHRHKEKEAETSESTTQYDDHSLELEDHRKEKRKKHKHKTESSENITSKTQEIDNEGAICHKKKSHQHKNKKVDTQESTIQNNDRFVESEETQEHHHKEKRKKHKKEKEFSRNSRSETQDVDNEGEKHTKKKSHKQKEKIEMSTSNLEIEQEAAVNQYHQEKRKKHKHKKELELVEAVDETPEVISEDVQTFKKRKRKEKEKTEETTVSEDVNEVQGEETVVVPKKKKKRKQDKGEVLVDEESEILEEKNENGEKEKSARENNSAERPGDGCKAGDSSDTDEETKQKLKQEWQDRTSLKKLRMQQPKMFLIDNFTNDEDPRMTFKPVEMKDLQDFIQYSVMGNAANVNKIRFCKLVRPLLVSKVMVVVLNGVTDACYQENREWFPHLNGKYDLMGQILHPPSQPQQSILNQLLQVAISNKQLKKRAYHAKIEGQTSKGGQTAVVTPSAVALPARTTPSTAHGRTHYLLNDEEKAKWRYPQADDPEYTHTEHSDTVSDKSPIVSVDCEMCVTKKGNELTRVSLVDEQYTVLYNSLVKPHNPIIDYVTRYSGITKELLDPVTVRLEDVQKDIIALLPKDVILVGQSLENDLRALRLFHPHVADTSNLFTGTYRVALRKLAWKYLGVTIQAKESGHDSIEDARVAMKLLQLKIEKGSDLEKYTSNGSRKQAPEIIPTESMFRCAQSQSKVSMLIDSLSVARQFMKDPVGAIPCQTDSEALKKAVQAVPHSDFICVQFYNFAKLAQGISLEETVVQETLKQLDQRIKKIYKALPFNSFFLVVMATDPNSSGNRSNSVNDQVTNGRFFTGIKVKY</sequence>
<name>A0A8B7XWV2_ACAPL</name>
<feature type="compositionally biased region" description="Basic residues" evidence="7">
    <location>
        <begin position="302"/>
        <end position="311"/>
    </location>
</feature>
<feature type="compositionally biased region" description="Acidic residues" evidence="7">
    <location>
        <begin position="381"/>
        <end position="391"/>
    </location>
</feature>
<feature type="region of interest" description="Disordered" evidence="7">
    <location>
        <begin position="19"/>
        <end position="471"/>
    </location>
</feature>
<keyword evidence="3" id="KW-0540">Nuclease</keyword>
<dbReference type="SUPFAM" id="SSF53098">
    <property type="entry name" value="Ribonuclease H-like"/>
    <property type="match status" value="1"/>
</dbReference>
<evidence type="ECO:0000256" key="6">
    <source>
        <dbReference type="ARBA" id="ARBA00023242"/>
    </source>
</evidence>
<dbReference type="InterPro" id="IPR047021">
    <property type="entry name" value="REXO1/3/4-like"/>
</dbReference>
<dbReference type="GO" id="GO:0005634">
    <property type="term" value="C:nucleus"/>
    <property type="evidence" value="ECO:0007669"/>
    <property type="project" value="UniProtKB-SubCell"/>
</dbReference>
<feature type="compositionally biased region" description="Basic and acidic residues" evidence="7">
    <location>
        <begin position="192"/>
        <end position="203"/>
    </location>
</feature>
<feature type="compositionally biased region" description="Basic and acidic residues" evidence="7">
    <location>
        <begin position="259"/>
        <end position="270"/>
    </location>
</feature>
<dbReference type="GO" id="GO:0003676">
    <property type="term" value="F:nucleic acid binding"/>
    <property type="evidence" value="ECO:0007669"/>
    <property type="project" value="InterPro"/>
</dbReference>
<feature type="domain" description="Exonuclease" evidence="8">
    <location>
        <begin position="674"/>
        <end position="829"/>
    </location>
</feature>
<evidence type="ECO:0000256" key="7">
    <source>
        <dbReference type="SAM" id="MobiDB-lite"/>
    </source>
</evidence>
<feature type="compositionally biased region" description="Basic and acidic residues" evidence="7">
    <location>
        <begin position="420"/>
        <end position="444"/>
    </location>
</feature>
<feature type="compositionally biased region" description="Basic and acidic residues" evidence="7">
    <location>
        <begin position="457"/>
        <end position="471"/>
    </location>
</feature>
<feature type="compositionally biased region" description="Basic and acidic residues" evidence="7">
    <location>
        <begin position="19"/>
        <end position="33"/>
    </location>
</feature>
<evidence type="ECO:0000256" key="3">
    <source>
        <dbReference type="ARBA" id="ARBA00022722"/>
    </source>
</evidence>
<feature type="compositionally biased region" description="Basic residues" evidence="7">
    <location>
        <begin position="234"/>
        <end position="245"/>
    </location>
</feature>
<feature type="compositionally biased region" description="Basic residues" evidence="7">
    <location>
        <begin position="106"/>
        <end position="118"/>
    </location>
</feature>
<dbReference type="CDD" id="cd06145">
    <property type="entry name" value="REX1_like"/>
    <property type="match status" value="1"/>
</dbReference>
<feature type="compositionally biased region" description="Basic and acidic residues" evidence="7">
    <location>
        <begin position="281"/>
        <end position="292"/>
    </location>
</feature>
<dbReference type="RefSeq" id="XP_022084737.1">
    <property type="nucleotide sequence ID" value="XM_022229045.1"/>
</dbReference>
<dbReference type="GO" id="GO:0010629">
    <property type="term" value="P:negative regulation of gene expression"/>
    <property type="evidence" value="ECO:0007669"/>
    <property type="project" value="UniProtKB-ARBA"/>
</dbReference>
<protein>
    <submittedName>
        <fullName evidence="10">Uncharacterized exonuclease C637.09-like isoform X1</fullName>
    </submittedName>
</protein>
<dbReference type="Gene3D" id="3.30.420.10">
    <property type="entry name" value="Ribonuclease H-like superfamily/Ribonuclease H"/>
    <property type="match status" value="1"/>
</dbReference>
<organism evidence="9 10">
    <name type="scientific">Acanthaster planci</name>
    <name type="common">Crown-of-thorns starfish</name>
    <dbReference type="NCBI Taxonomy" id="133434"/>
    <lineage>
        <taxon>Eukaryota</taxon>
        <taxon>Metazoa</taxon>
        <taxon>Echinodermata</taxon>
        <taxon>Eleutherozoa</taxon>
        <taxon>Asterozoa</taxon>
        <taxon>Asteroidea</taxon>
        <taxon>Valvatacea</taxon>
        <taxon>Valvatida</taxon>
        <taxon>Acanthasteridae</taxon>
        <taxon>Acanthaster</taxon>
    </lineage>
</organism>
<feature type="compositionally biased region" description="Basic residues" evidence="7">
    <location>
        <begin position="140"/>
        <end position="151"/>
    </location>
</feature>
<keyword evidence="5" id="KW-0269">Exonuclease</keyword>
<evidence type="ECO:0000256" key="1">
    <source>
        <dbReference type="ARBA" id="ARBA00004123"/>
    </source>
</evidence>
<dbReference type="PANTHER" id="PTHR12801">
    <property type="entry name" value="RNA EXONUCLEASE REXO1 / RECO3 FAMILY MEMBER-RELATED"/>
    <property type="match status" value="1"/>
</dbReference>
<evidence type="ECO:0000313" key="10">
    <source>
        <dbReference type="RefSeq" id="XP_022084737.1"/>
    </source>
</evidence>
<dbReference type="GeneID" id="110976077"/>
<dbReference type="SMART" id="SM00479">
    <property type="entry name" value="EXOIII"/>
    <property type="match status" value="1"/>
</dbReference>
<keyword evidence="4" id="KW-0378">Hydrolase</keyword>
<dbReference type="OMA" id="DNEECHR"/>
<dbReference type="FunFam" id="3.30.420.10:FF:000031">
    <property type="entry name" value="RNA exonuclease 1"/>
    <property type="match status" value="1"/>
</dbReference>
<comment type="subcellular location">
    <subcellularLocation>
        <location evidence="1">Nucleus</location>
    </subcellularLocation>
</comment>
<dbReference type="InterPro" id="IPR012337">
    <property type="entry name" value="RNaseH-like_sf"/>
</dbReference>
<feature type="compositionally biased region" description="Basic residues" evidence="7">
    <location>
        <begin position="271"/>
        <end position="280"/>
    </location>
</feature>
<dbReference type="AlphaFoldDB" id="A0A8B7XWV2"/>
<feature type="compositionally biased region" description="Basic residues" evidence="7">
    <location>
        <begin position="74"/>
        <end position="83"/>
    </location>
</feature>
<dbReference type="KEGG" id="aplc:110976077"/>
<evidence type="ECO:0000313" key="9">
    <source>
        <dbReference type="Proteomes" id="UP000694845"/>
    </source>
</evidence>
<feature type="compositionally biased region" description="Basic residues" evidence="7">
    <location>
        <begin position="43"/>
        <end position="52"/>
    </location>
</feature>
<keyword evidence="9" id="KW-1185">Reference proteome</keyword>
<evidence type="ECO:0000259" key="8">
    <source>
        <dbReference type="SMART" id="SM00479"/>
    </source>
</evidence>
<evidence type="ECO:0000256" key="5">
    <source>
        <dbReference type="ARBA" id="ARBA00022839"/>
    </source>
</evidence>
<gene>
    <name evidence="10" type="primary">LOC110976077</name>
</gene>
<evidence type="ECO:0000256" key="2">
    <source>
        <dbReference type="ARBA" id="ARBA00006357"/>
    </source>
</evidence>
<feature type="compositionally biased region" description="Acidic residues" evidence="7">
    <location>
        <begin position="348"/>
        <end position="360"/>
    </location>
</feature>
<evidence type="ECO:0000256" key="4">
    <source>
        <dbReference type="ARBA" id="ARBA00022801"/>
    </source>
</evidence>